<comment type="caution">
    <text evidence="3">The sequence shown here is derived from an EMBL/GenBank/DDBJ whole genome shotgun (WGS) entry which is preliminary data.</text>
</comment>
<feature type="domain" description="AMP-dependent synthetase/ligase" evidence="1">
    <location>
        <begin position="10"/>
        <end position="372"/>
    </location>
</feature>
<evidence type="ECO:0000313" key="3">
    <source>
        <dbReference type="EMBL" id="EAW30168.1"/>
    </source>
</evidence>
<proteinExistence type="predicted"/>
<evidence type="ECO:0000259" key="2">
    <source>
        <dbReference type="Pfam" id="PF13193"/>
    </source>
</evidence>
<dbReference type="AlphaFoldDB" id="A0YGE2"/>
<sequence length="517" mass="56488">MISLPGLLERGARINRTATATRFLDRERSWSQVLNRVSRLAAGLSGYNLEEADRIAILSLNSDNYFESIFAVPWAGFCLVPLNTRWALPENQYALVDSGSKVLLFDDAFIDQARLLKDQVDSLQQLVYMGDNETPDWADSYEELVAQHQPAQMSRRGDDDMAGIFYTGGTTGFPKGVMQSHKAIWASAIGMFPSVGMNQTHCYLHAAPMFHMADFAGSMNTLLAGGSHAFVAGFDAGLVLKIFSDWKVTHTLIVPAMVKMLLAHPDAGKADLSRLEKITYGASPMPAALLSDAMRLWPQVGFTQAYGQTEMAPVITTLNAEDHRKGGDILKSAGRPTPVSEVRLLDSDDNDVELGVQGEVVVKGPHAMLGYWNKPDETAKALVDGWVYTGDAGIFDASGYLYIVDRVKDMIITGGENVFTTEVENALISHDAVQDVAVIGIPHDEWGEMVHGIVILVAGMEVSEAALIGHCRKSIAGYKCPKSISFREQPLPLSGAGKVLKTELRAPFWKGRNRQVN</sequence>
<dbReference type="InterPro" id="IPR020845">
    <property type="entry name" value="AMP-binding_CS"/>
</dbReference>
<organism evidence="3 4">
    <name type="scientific">marine gamma proteobacterium HTCC2143</name>
    <dbReference type="NCBI Taxonomy" id="247633"/>
    <lineage>
        <taxon>Bacteria</taxon>
        <taxon>Pseudomonadati</taxon>
        <taxon>Pseudomonadota</taxon>
        <taxon>Gammaproteobacteria</taxon>
        <taxon>Cellvibrionales</taxon>
        <taxon>Spongiibacteraceae</taxon>
        <taxon>BD1-7 clade</taxon>
    </lineage>
</organism>
<gene>
    <name evidence="3" type="ORF">GP2143_11362</name>
</gene>
<dbReference type="STRING" id="247633.GP2143_11362"/>
<dbReference type="InterPro" id="IPR000873">
    <property type="entry name" value="AMP-dep_synth/lig_dom"/>
</dbReference>
<dbReference type="OrthoDB" id="9047442at2"/>
<protein>
    <submittedName>
        <fullName evidence="3">Putative long-chain-fatty-acid CoA ligase</fullName>
    </submittedName>
</protein>
<dbReference type="SUPFAM" id="SSF56801">
    <property type="entry name" value="Acetyl-CoA synthetase-like"/>
    <property type="match status" value="1"/>
</dbReference>
<dbReference type="Pfam" id="PF00501">
    <property type="entry name" value="AMP-binding"/>
    <property type="match status" value="1"/>
</dbReference>
<dbReference type="EMBL" id="AAVT01000010">
    <property type="protein sequence ID" value="EAW30168.1"/>
    <property type="molecule type" value="Genomic_DNA"/>
</dbReference>
<dbReference type="PROSITE" id="PS00455">
    <property type="entry name" value="AMP_BINDING"/>
    <property type="match status" value="1"/>
</dbReference>
<dbReference type="GO" id="GO:0031956">
    <property type="term" value="F:medium-chain fatty acid-CoA ligase activity"/>
    <property type="evidence" value="ECO:0007669"/>
    <property type="project" value="TreeGrafter"/>
</dbReference>
<name>A0YGE2_9GAMM</name>
<dbReference type="PANTHER" id="PTHR43201:SF32">
    <property type="entry name" value="2-SUCCINYLBENZOATE--COA LIGASE, CHLOROPLASTIC_PEROXISOMAL"/>
    <property type="match status" value="1"/>
</dbReference>
<dbReference type="Pfam" id="PF13193">
    <property type="entry name" value="AMP-binding_C"/>
    <property type="match status" value="1"/>
</dbReference>
<accession>A0YGE2</accession>
<dbReference type="PANTHER" id="PTHR43201">
    <property type="entry name" value="ACYL-COA SYNTHETASE"/>
    <property type="match status" value="1"/>
</dbReference>
<dbReference type="InterPro" id="IPR042099">
    <property type="entry name" value="ANL_N_sf"/>
</dbReference>
<reference evidence="3 4" key="1">
    <citation type="journal article" date="2010" name="J. Bacteriol.">
        <title>Genome sequence of the oligotrophic marine Gammaproteobacterium HTCC2143, isolated from the Oregon Coast.</title>
        <authorList>
            <person name="Oh H.M."/>
            <person name="Kang I."/>
            <person name="Ferriera S."/>
            <person name="Giovannoni S.J."/>
            <person name="Cho J.C."/>
        </authorList>
    </citation>
    <scope>NUCLEOTIDE SEQUENCE [LARGE SCALE GENOMIC DNA]</scope>
    <source>
        <strain evidence="3 4">HTCC2143</strain>
    </source>
</reference>
<dbReference type="Gene3D" id="3.30.300.30">
    <property type="match status" value="1"/>
</dbReference>
<keyword evidence="4" id="KW-1185">Reference proteome</keyword>
<dbReference type="Gene3D" id="3.40.50.12780">
    <property type="entry name" value="N-terminal domain of ligase-like"/>
    <property type="match status" value="1"/>
</dbReference>
<keyword evidence="3" id="KW-0436">Ligase</keyword>
<dbReference type="GO" id="GO:0006631">
    <property type="term" value="P:fatty acid metabolic process"/>
    <property type="evidence" value="ECO:0007669"/>
    <property type="project" value="TreeGrafter"/>
</dbReference>
<evidence type="ECO:0000313" key="4">
    <source>
        <dbReference type="Proteomes" id="UP000004931"/>
    </source>
</evidence>
<evidence type="ECO:0000259" key="1">
    <source>
        <dbReference type="Pfam" id="PF00501"/>
    </source>
</evidence>
<dbReference type="InterPro" id="IPR045851">
    <property type="entry name" value="AMP-bd_C_sf"/>
</dbReference>
<feature type="domain" description="AMP-binding enzyme C-terminal" evidence="2">
    <location>
        <begin position="422"/>
        <end position="498"/>
    </location>
</feature>
<dbReference type="Proteomes" id="UP000004931">
    <property type="component" value="Unassembled WGS sequence"/>
</dbReference>
<dbReference type="InterPro" id="IPR025110">
    <property type="entry name" value="AMP-bd_C"/>
</dbReference>
<dbReference type="eggNOG" id="COG0318">
    <property type="taxonomic scope" value="Bacteria"/>
</dbReference>